<keyword evidence="2" id="KW-1185">Reference proteome</keyword>
<accession>W7X9E2</accession>
<dbReference type="KEGG" id="tet:TTHERM_000370939"/>
<dbReference type="RefSeq" id="XP_012651458.1">
    <property type="nucleotide sequence ID" value="XM_012796004.1"/>
</dbReference>
<organism evidence="1 2">
    <name type="scientific">Tetrahymena thermophila (strain SB210)</name>
    <dbReference type="NCBI Taxonomy" id="312017"/>
    <lineage>
        <taxon>Eukaryota</taxon>
        <taxon>Sar</taxon>
        <taxon>Alveolata</taxon>
        <taxon>Ciliophora</taxon>
        <taxon>Intramacronucleata</taxon>
        <taxon>Oligohymenophorea</taxon>
        <taxon>Hymenostomatida</taxon>
        <taxon>Tetrahymenina</taxon>
        <taxon>Tetrahymenidae</taxon>
        <taxon>Tetrahymena</taxon>
    </lineage>
</organism>
<dbReference type="AlphaFoldDB" id="W7X9E2"/>
<sequence>MFRNALCLKIFNIILSYSYLQFIIFKEEQLQLLSIYAFKKNIDDGIWYKDVVSLTKILLISYSQNQKTISIIIQQQMENKIIQLQRAKINTSSFYKSKYNLKIRNLINIEVQIIQLEYIQRTHFNYSSFDKNSMWTQLTNVLQEEKFCQKVVFFQCLYKFQIILVFLFQNTFIFIIKQIDINPLVYLKQLKLRQILIPRVQLRTKCMWKQKLSKIIKFQFIIHDKLFSIQSKLKLKNYQSLLQKTSSTYQFNIYFLVGFSTKIIDIIQFFQKSPKAQQLKNKQQKKKSSCYQINENLEDRSVFLTVLIQNRKELNQEKNHFRSYFVYFRNNHHHRLLYLSPISVFKQSI</sequence>
<name>W7X9E2_TETTS</name>
<dbReference type="EMBL" id="GG662821">
    <property type="protein sequence ID" value="EWS76020.1"/>
    <property type="molecule type" value="Genomic_DNA"/>
</dbReference>
<dbReference type="Proteomes" id="UP000009168">
    <property type="component" value="Unassembled WGS sequence"/>
</dbReference>
<dbReference type="GeneID" id="24438634"/>
<proteinExistence type="predicted"/>
<evidence type="ECO:0000313" key="1">
    <source>
        <dbReference type="EMBL" id="EWS76020.1"/>
    </source>
</evidence>
<gene>
    <name evidence="1" type="ORF">TTHERM_000370939</name>
</gene>
<dbReference type="InParanoid" id="W7X9E2"/>
<reference evidence="2" key="1">
    <citation type="journal article" date="2006" name="PLoS Biol.">
        <title>Macronuclear genome sequence of the ciliate Tetrahymena thermophila, a model eukaryote.</title>
        <authorList>
            <person name="Eisen J.A."/>
            <person name="Coyne R.S."/>
            <person name="Wu M."/>
            <person name="Wu D."/>
            <person name="Thiagarajan M."/>
            <person name="Wortman J.R."/>
            <person name="Badger J.H."/>
            <person name="Ren Q."/>
            <person name="Amedeo P."/>
            <person name="Jones K.M."/>
            <person name="Tallon L.J."/>
            <person name="Delcher A.L."/>
            <person name="Salzberg S.L."/>
            <person name="Silva J.C."/>
            <person name="Haas B.J."/>
            <person name="Majoros W.H."/>
            <person name="Farzad M."/>
            <person name="Carlton J.M."/>
            <person name="Smith R.K. Jr."/>
            <person name="Garg J."/>
            <person name="Pearlman R.E."/>
            <person name="Karrer K.M."/>
            <person name="Sun L."/>
            <person name="Manning G."/>
            <person name="Elde N.C."/>
            <person name="Turkewitz A.P."/>
            <person name="Asai D.J."/>
            <person name="Wilkes D.E."/>
            <person name="Wang Y."/>
            <person name="Cai H."/>
            <person name="Collins K."/>
            <person name="Stewart B.A."/>
            <person name="Lee S.R."/>
            <person name="Wilamowska K."/>
            <person name="Weinberg Z."/>
            <person name="Ruzzo W.L."/>
            <person name="Wloga D."/>
            <person name="Gaertig J."/>
            <person name="Frankel J."/>
            <person name="Tsao C.-C."/>
            <person name="Gorovsky M.A."/>
            <person name="Keeling P.J."/>
            <person name="Waller R.F."/>
            <person name="Patron N.J."/>
            <person name="Cherry J.M."/>
            <person name="Stover N.A."/>
            <person name="Krieger C.J."/>
            <person name="del Toro C."/>
            <person name="Ryder H.F."/>
            <person name="Williamson S.C."/>
            <person name="Barbeau R.A."/>
            <person name="Hamilton E.P."/>
            <person name="Orias E."/>
        </authorList>
    </citation>
    <scope>NUCLEOTIDE SEQUENCE [LARGE SCALE GENOMIC DNA]</scope>
    <source>
        <strain evidence="2">SB210</strain>
    </source>
</reference>
<evidence type="ECO:0000313" key="2">
    <source>
        <dbReference type="Proteomes" id="UP000009168"/>
    </source>
</evidence>
<protein>
    <submittedName>
        <fullName evidence="1">Uncharacterized protein</fullName>
    </submittedName>
</protein>